<dbReference type="PROSITE" id="PS51340">
    <property type="entry name" value="MOSC"/>
    <property type="match status" value="1"/>
</dbReference>
<dbReference type="InterPro" id="IPR052716">
    <property type="entry name" value="MOSC_domain"/>
</dbReference>
<protein>
    <submittedName>
        <fullName evidence="2">MOSC domain-containing protein</fullName>
    </submittedName>
</protein>
<sequence length="154" mass="16731">MTSTGTIHAIHVAAEQGAPMEPRESVRAVAGRGLEGDRYFDTEGTFADRAGSDLTLIEREALVAVERDYDIGLESGVHRRNLTTEGIALNHLVGERFRVGELVCEGTELCEPCSYLEAHLERQGVREALVHRGGLRARILEGGVVRPGAAVERV</sequence>
<reference evidence="3" key="1">
    <citation type="submission" date="2017-01" db="EMBL/GenBank/DDBJ databases">
        <authorList>
            <person name="Varghese N."/>
            <person name="Submissions S."/>
        </authorList>
    </citation>
    <scope>NUCLEOTIDE SEQUENCE [LARGE SCALE GENOMIC DNA]</scope>
    <source>
        <strain evidence="3">type strain: HArc-</strain>
    </source>
</reference>
<proteinExistence type="predicted"/>
<dbReference type="GO" id="GO:0003824">
    <property type="term" value="F:catalytic activity"/>
    <property type="evidence" value="ECO:0007669"/>
    <property type="project" value="InterPro"/>
</dbReference>
<dbReference type="SUPFAM" id="SSF50800">
    <property type="entry name" value="PK beta-barrel domain-like"/>
    <property type="match status" value="1"/>
</dbReference>
<evidence type="ECO:0000313" key="2">
    <source>
        <dbReference type="EMBL" id="SIS12481.1"/>
    </source>
</evidence>
<dbReference type="Pfam" id="PF03473">
    <property type="entry name" value="MOSC"/>
    <property type="match status" value="1"/>
</dbReference>
<dbReference type="InterPro" id="IPR011037">
    <property type="entry name" value="Pyrv_Knase-like_insert_dom_sf"/>
</dbReference>
<evidence type="ECO:0000313" key="3">
    <source>
        <dbReference type="Proteomes" id="UP000185936"/>
    </source>
</evidence>
<feature type="domain" description="MOSC" evidence="1">
    <location>
        <begin position="21"/>
        <end position="154"/>
    </location>
</feature>
<dbReference type="STRING" id="308853.SAMN05421752_112120"/>
<dbReference type="AlphaFoldDB" id="A0A1N7GIR6"/>
<keyword evidence="3" id="KW-1185">Reference proteome</keyword>
<accession>A0A1N7GIR6</accession>
<dbReference type="InterPro" id="IPR005302">
    <property type="entry name" value="MoCF_Sase_C"/>
</dbReference>
<dbReference type="EMBL" id="FTNR01000012">
    <property type="protein sequence ID" value="SIS12481.1"/>
    <property type="molecule type" value="Genomic_DNA"/>
</dbReference>
<dbReference type="OrthoDB" id="68158at2157"/>
<name>A0A1N7GIR6_9EURY</name>
<dbReference type="RefSeq" id="WP_076610139.1">
    <property type="nucleotide sequence ID" value="NZ_FTNR01000012.1"/>
</dbReference>
<organism evidence="2 3">
    <name type="scientific">Natronorubrum thiooxidans</name>
    <dbReference type="NCBI Taxonomy" id="308853"/>
    <lineage>
        <taxon>Archaea</taxon>
        <taxon>Methanobacteriati</taxon>
        <taxon>Methanobacteriota</taxon>
        <taxon>Stenosarchaea group</taxon>
        <taxon>Halobacteria</taxon>
        <taxon>Halobacteriales</taxon>
        <taxon>Natrialbaceae</taxon>
        <taxon>Natronorubrum</taxon>
    </lineage>
</organism>
<evidence type="ECO:0000259" key="1">
    <source>
        <dbReference type="PROSITE" id="PS51340"/>
    </source>
</evidence>
<dbReference type="GO" id="GO:0030170">
    <property type="term" value="F:pyridoxal phosphate binding"/>
    <property type="evidence" value="ECO:0007669"/>
    <property type="project" value="InterPro"/>
</dbReference>
<dbReference type="PANTHER" id="PTHR36930:SF1">
    <property type="entry name" value="MOSC DOMAIN-CONTAINING PROTEIN"/>
    <property type="match status" value="1"/>
</dbReference>
<dbReference type="GO" id="GO:0030151">
    <property type="term" value="F:molybdenum ion binding"/>
    <property type="evidence" value="ECO:0007669"/>
    <property type="project" value="InterPro"/>
</dbReference>
<dbReference type="PANTHER" id="PTHR36930">
    <property type="entry name" value="METAL-SULFUR CLUSTER BIOSYNTHESIS PROTEINS YUAD-RELATED"/>
    <property type="match status" value="1"/>
</dbReference>
<gene>
    <name evidence="2" type="ORF">SAMN05421752_112120</name>
</gene>
<dbReference type="Proteomes" id="UP000185936">
    <property type="component" value="Unassembled WGS sequence"/>
</dbReference>
<dbReference type="Gene3D" id="2.40.33.20">
    <property type="entry name" value="PK beta-barrel domain-like"/>
    <property type="match status" value="1"/>
</dbReference>